<reference evidence="1 2" key="1">
    <citation type="submission" date="2019-03" db="EMBL/GenBank/DDBJ databases">
        <title>Genomic Encyclopedia of Type Strains, Phase IV (KMG-IV): sequencing the most valuable type-strain genomes for metagenomic binning, comparative biology and taxonomic classification.</title>
        <authorList>
            <person name="Goeker M."/>
        </authorList>
    </citation>
    <scope>NUCLEOTIDE SEQUENCE [LARGE SCALE GENOMIC DNA]</scope>
    <source>
        <strain evidence="1 2">DSM 29487</strain>
    </source>
</reference>
<dbReference type="RefSeq" id="WP_066449815.1">
    <property type="nucleotide sequence ID" value="NZ_JANKBF010000012.1"/>
</dbReference>
<keyword evidence="2" id="KW-1185">Reference proteome</keyword>
<dbReference type="Proteomes" id="UP000295515">
    <property type="component" value="Unassembled WGS sequence"/>
</dbReference>
<comment type="caution">
    <text evidence="1">The sequence shown here is derived from an EMBL/GenBank/DDBJ whole genome shotgun (WGS) entry which is preliminary data.</text>
</comment>
<accession>A0A4R3Z1A5</accession>
<dbReference type="AlphaFoldDB" id="A0A4R3Z1A5"/>
<gene>
    <name evidence="1" type="ORF">EDD60_11169</name>
</gene>
<sequence>MQEYKDIVRRFDLIFKTSEEPLLVTRKEAEQLYEDMKQFIKEDHPKEEIRSIYPIGMMETLGMLLDDSNPDKSAVFKADK</sequence>
<evidence type="ECO:0000313" key="2">
    <source>
        <dbReference type="Proteomes" id="UP000295515"/>
    </source>
</evidence>
<proteinExistence type="predicted"/>
<evidence type="ECO:0000313" key="1">
    <source>
        <dbReference type="EMBL" id="TCV98662.1"/>
    </source>
</evidence>
<protein>
    <submittedName>
        <fullName evidence="1">Uncharacterized protein</fullName>
    </submittedName>
</protein>
<organism evidence="1 2">
    <name type="scientific">Longibaculum muris</name>
    <dbReference type="NCBI Taxonomy" id="1796628"/>
    <lineage>
        <taxon>Bacteria</taxon>
        <taxon>Bacillati</taxon>
        <taxon>Bacillota</taxon>
        <taxon>Erysipelotrichia</taxon>
        <taxon>Erysipelotrichales</taxon>
        <taxon>Coprobacillaceae</taxon>
        <taxon>Longibaculum</taxon>
    </lineage>
</organism>
<dbReference type="GeneID" id="98915538"/>
<dbReference type="EMBL" id="SMCQ01000011">
    <property type="protein sequence ID" value="TCV98662.1"/>
    <property type="molecule type" value="Genomic_DNA"/>
</dbReference>
<name>A0A4R3Z1A5_9FIRM</name>